<dbReference type="Gene3D" id="3.90.245.10">
    <property type="entry name" value="Ribonucleoside hydrolase-like"/>
    <property type="match status" value="1"/>
</dbReference>
<dbReference type="InterPro" id="IPR023186">
    <property type="entry name" value="IUNH"/>
</dbReference>
<dbReference type="AlphaFoldDB" id="A0A6L6XTP0"/>
<dbReference type="GO" id="GO:0005829">
    <property type="term" value="C:cytosol"/>
    <property type="evidence" value="ECO:0007669"/>
    <property type="project" value="TreeGrafter"/>
</dbReference>
<dbReference type="Proteomes" id="UP000473525">
    <property type="component" value="Unassembled WGS sequence"/>
</dbReference>
<dbReference type="PANTHER" id="PTHR12304:SF4">
    <property type="entry name" value="URIDINE NUCLEOSIDASE"/>
    <property type="match status" value="1"/>
</dbReference>
<sequence>MVPARADLLDLQRARPDVLQPGAGAADDRRHRSAGDGSVDLPGGLAAHRSGAVPGLLGPGRGVAGHGGLARRLPGRRHRARRGGRGPRSAAPSARRPRRGARGRRCRDAEGGGTVKRLFAAAVAALALTGCSAPYDDDGEYGAAGSLAGAAAPEEDATPVVVDTDLAGDDLVALAYLLRRPDVRVVAVTVAGTGLVGCDPGVDLVADLVHALGEGFVPVACGREEPAREWPAAWVETAEAAPGLPRLDTTFRPASEPAPLLLAELAMSYPELDVVALGPLTNLADLAERWPDDYARLGGIHVMGGAVDVPAIDGVAEWNAAADPAAFAAVLAGRVPVTVVPDDPIPSGTPEELVVGVVGAIATAAGDVPKRWDLATAAAFVEPGLAETRRGTWTVDDTGRLTRTGPGRTTVVTALDEAGLNASYASDFSG</sequence>
<feature type="compositionally biased region" description="Basic residues" evidence="3">
    <location>
        <begin position="95"/>
        <end position="105"/>
    </location>
</feature>
<dbReference type="SUPFAM" id="SSF53590">
    <property type="entry name" value="Nucleoside hydrolase"/>
    <property type="match status" value="1"/>
</dbReference>
<name>A0A6L6XTP0_9ACTN</name>
<evidence type="ECO:0000313" key="5">
    <source>
        <dbReference type="EMBL" id="MVQ50784.1"/>
    </source>
</evidence>
<dbReference type="InterPro" id="IPR001910">
    <property type="entry name" value="Inosine/uridine_hydrolase_dom"/>
</dbReference>
<dbReference type="InterPro" id="IPR036452">
    <property type="entry name" value="Ribo_hydro-like"/>
</dbReference>
<evidence type="ECO:0000259" key="4">
    <source>
        <dbReference type="Pfam" id="PF01156"/>
    </source>
</evidence>
<gene>
    <name evidence="5" type="ORF">GON03_16485</name>
</gene>
<keyword evidence="2" id="KW-0326">Glycosidase</keyword>
<proteinExistence type="predicted"/>
<feature type="compositionally biased region" description="Gly residues" evidence="3">
    <location>
        <begin position="57"/>
        <end position="68"/>
    </location>
</feature>
<accession>A0A6L6XTP0</accession>
<reference evidence="5 6" key="1">
    <citation type="submission" date="2019-12" db="EMBL/GenBank/DDBJ databases">
        <authorList>
            <person name="Huq M.A."/>
        </authorList>
    </citation>
    <scope>NUCLEOTIDE SEQUENCE [LARGE SCALE GENOMIC DNA]</scope>
    <source>
        <strain evidence="5 6">MAH-18</strain>
    </source>
</reference>
<dbReference type="EMBL" id="WSEK01000004">
    <property type="protein sequence ID" value="MVQ50784.1"/>
    <property type="molecule type" value="Genomic_DNA"/>
</dbReference>
<feature type="compositionally biased region" description="Basic residues" evidence="3">
    <location>
        <begin position="73"/>
        <end position="85"/>
    </location>
</feature>
<protein>
    <recommendedName>
        <fullName evidence="4">Inosine/uridine-preferring nucleoside hydrolase domain-containing protein</fullName>
    </recommendedName>
</protein>
<comment type="caution">
    <text evidence="5">The sequence shown here is derived from an EMBL/GenBank/DDBJ whole genome shotgun (WGS) entry which is preliminary data.</text>
</comment>
<evidence type="ECO:0000256" key="1">
    <source>
        <dbReference type="ARBA" id="ARBA00022801"/>
    </source>
</evidence>
<dbReference type="GO" id="GO:0008477">
    <property type="term" value="F:purine nucleosidase activity"/>
    <property type="evidence" value="ECO:0007669"/>
    <property type="project" value="TreeGrafter"/>
</dbReference>
<feature type="domain" description="Inosine/uridine-preferring nucleoside hydrolase" evidence="4">
    <location>
        <begin position="160"/>
        <end position="404"/>
    </location>
</feature>
<evidence type="ECO:0000313" key="6">
    <source>
        <dbReference type="Proteomes" id="UP000473525"/>
    </source>
</evidence>
<evidence type="ECO:0000256" key="3">
    <source>
        <dbReference type="SAM" id="MobiDB-lite"/>
    </source>
</evidence>
<dbReference type="PANTHER" id="PTHR12304">
    <property type="entry name" value="INOSINE-URIDINE PREFERRING NUCLEOSIDE HYDROLASE"/>
    <property type="match status" value="1"/>
</dbReference>
<feature type="compositionally biased region" description="Basic and acidic residues" evidence="3">
    <location>
        <begin position="7"/>
        <end position="16"/>
    </location>
</feature>
<keyword evidence="6" id="KW-1185">Reference proteome</keyword>
<dbReference type="Pfam" id="PF01156">
    <property type="entry name" value="IU_nuc_hydro"/>
    <property type="match status" value="1"/>
</dbReference>
<feature type="region of interest" description="Disordered" evidence="3">
    <location>
        <begin position="1"/>
        <end position="109"/>
    </location>
</feature>
<keyword evidence="1" id="KW-0378">Hydrolase</keyword>
<organism evidence="5 6">
    <name type="scientific">Nocardioides agri</name>
    <dbReference type="NCBI Taxonomy" id="2682843"/>
    <lineage>
        <taxon>Bacteria</taxon>
        <taxon>Bacillati</taxon>
        <taxon>Actinomycetota</taxon>
        <taxon>Actinomycetes</taxon>
        <taxon>Propionibacteriales</taxon>
        <taxon>Nocardioidaceae</taxon>
        <taxon>Nocardioides</taxon>
    </lineage>
</organism>
<dbReference type="GO" id="GO:0006152">
    <property type="term" value="P:purine nucleoside catabolic process"/>
    <property type="evidence" value="ECO:0007669"/>
    <property type="project" value="TreeGrafter"/>
</dbReference>
<evidence type="ECO:0000256" key="2">
    <source>
        <dbReference type="ARBA" id="ARBA00023295"/>
    </source>
</evidence>